<dbReference type="GO" id="GO:0004519">
    <property type="term" value="F:endonuclease activity"/>
    <property type="evidence" value="ECO:0007669"/>
    <property type="project" value="UniProtKB-KW"/>
</dbReference>
<sequence>CDWAQHGHTNINDLTFACGPHNRLVGPGGWRTRKRKDGRTEWIPPPQLDTGQGRINKHHHPEELLLPGGGDDGPDVSD</sequence>
<proteinExistence type="predicted"/>
<keyword evidence="3" id="KW-1185">Reference proteome</keyword>
<feature type="non-terminal residue" evidence="2">
    <location>
        <position position="1"/>
    </location>
</feature>
<evidence type="ECO:0000313" key="2">
    <source>
        <dbReference type="EMBL" id="MCV7224800.1"/>
    </source>
</evidence>
<evidence type="ECO:0000256" key="1">
    <source>
        <dbReference type="SAM" id="MobiDB-lite"/>
    </source>
</evidence>
<feature type="region of interest" description="Disordered" evidence="1">
    <location>
        <begin position="23"/>
        <end position="78"/>
    </location>
</feature>
<reference evidence="2 3" key="1">
    <citation type="journal article" date="2022" name="BMC Genomics">
        <title>Comparative genome analysis of mycobacteria focusing on tRNA and non-coding RNA.</title>
        <authorList>
            <person name="Behra P.R.K."/>
            <person name="Pettersson B.M.F."/>
            <person name="Ramesh M."/>
            <person name="Das S."/>
            <person name="Dasgupta S."/>
            <person name="Kirsebom L.A."/>
        </authorList>
    </citation>
    <scope>NUCLEOTIDE SEQUENCE [LARGE SCALE GENOMIC DNA]</scope>
    <source>
        <strain evidence="2 3">DSM 44078</strain>
    </source>
</reference>
<accession>A0ABT3C5R2</accession>
<gene>
    <name evidence="2" type="ORF">H7J73_01930</name>
</gene>
<keyword evidence="2" id="KW-0255">Endonuclease</keyword>
<protein>
    <submittedName>
        <fullName evidence="2">HNH endonuclease</fullName>
    </submittedName>
</protein>
<keyword evidence="2" id="KW-0540">Nuclease</keyword>
<dbReference type="EMBL" id="JACKTY010000012">
    <property type="protein sequence ID" value="MCV7224800.1"/>
    <property type="molecule type" value="Genomic_DNA"/>
</dbReference>
<comment type="caution">
    <text evidence="2">The sequence shown here is derived from an EMBL/GenBank/DDBJ whole genome shotgun (WGS) entry which is preliminary data.</text>
</comment>
<organism evidence="2 3">
    <name type="scientific">Mycolicibacterium komossense</name>
    <dbReference type="NCBI Taxonomy" id="1779"/>
    <lineage>
        <taxon>Bacteria</taxon>
        <taxon>Bacillati</taxon>
        <taxon>Actinomycetota</taxon>
        <taxon>Actinomycetes</taxon>
        <taxon>Mycobacteriales</taxon>
        <taxon>Mycobacteriaceae</taxon>
        <taxon>Mycolicibacterium</taxon>
    </lineage>
</organism>
<keyword evidence="2" id="KW-0378">Hydrolase</keyword>
<dbReference type="Proteomes" id="UP001526201">
    <property type="component" value="Unassembled WGS sequence"/>
</dbReference>
<evidence type="ECO:0000313" key="3">
    <source>
        <dbReference type="Proteomes" id="UP001526201"/>
    </source>
</evidence>
<name>A0ABT3C5R2_9MYCO</name>